<dbReference type="GO" id="GO:1990904">
    <property type="term" value="C:ribonucleoprotein complex"/>
    <property type="evidence" value="ECO:0007669"/>
    <property type="project" value="UniProtKB-KW"/>
</dbReference>
<dbReference type="Gene3D" id="6.10.250.290">
    <property type="match status" value="1"/>
</dbReference>
<dbReference type="NCBIfam" id="NF000955">
    <property type="entry name" value="PRK00099.1-1"/>
    <property type="match status" value="1"/>
</dbReference>
<reference evidence="6" key="2">
    <citation type="journal article" date="2021" name="Microbiome">
        <title>Successional dynamics and alternative stable states in a saline activated sludge microbial community over 9 years.</title>
        <authorList>
            <person name="Wang Y."/>
            <person name="Ye J."/>
            <person name="Ju F."/>
            <person name="Liu L."/>
            <person name="Boyd J.A."/>
            <person name="Deng Y."/>
            <person name="Parks D.H."/>
            <person name="Jiang X."/>
            <person name="Yin X."/>
            <person name="Woodcroft B.J."/>
            <person name="Tyson G.W."/>
            <person name="Hugenholtz P."/>
            <person name="Polz M.F."/>
            <person name="Zhang T."/>
        </authorList>
    </citation>
    <scope>NUCLEOTIDE SEQUENCE</scope>
    <source>
        <strain evidence="6">HKST-UBA03</strain>
    </source>
</reference>
<dbReference type="PANTHER" id="PTHR11560">
    <property type="entry name" value="39S RIBOSOMAL PROTEIN L10, MITOCHONDRIAL"/>
    <property type="match status" value="1"/>
</dbReference>
<dbReference type="InterPro" id="IPR047865">
    <property type="entry name" value="Ribosomal_uL10_bac_type"/>
</dbReference>
<dbReference type="EMBL" id="JAGQKZ010000029">
    <property type="protein sequence ID" value="MCA9392227.1"/>
    <property type="molecule type" value="Genomic_DNA"/>
</dbReference>
<keyword evidence="5" id="KW-0694">RNA-binding</keyword>
<dbReference type="CDD" id="cd05797">
    <property type="entry name" value="Ribosomal_L10"/>
    <property type="match status" value="1"/>
</dbReference>
<comment type="similarity">
    <text evidence="1 5">Belongs to the universal ribosomal protein uL10 family.</text>
</comment>
<dbReference type="Gene3D" id="3.30.70.1730">
    <property type="match status" value="1"/>
</dbReference>
<dbReference type="Proteomes" id="UP000751518">
    <property type="component" value="Unassembled WGS sequence"/>
</dbReference>
<comment type="function">
    <text evidence="5">Forms part of the ribosomal stalk, playing a central role in the interaction of the ribosome with GTP-bound translation factors.</text>
</comment>
<evidence type="ECO:0000256" key="5">
    <source>
        <dbReference type="HAMAP-Rule" id="MF_00362"/>
    </source>
</evidence>
<keyword evidence="2 5" id="KW-0689">Ribosomal protein</keyword>
<keyword evidence="3 5" id="KW-0687">Ribonucleoprotein</keyword>
<dbReference type="GO" id="GO:0005840">
    <property type="term" value="C:ribosome"/>
    <property type="evidence" value="ECO:0007669"/>
    <property type="project" value="UniProtKB-KW"/>
</dbReference>
<evidence type="ECO:0000256" key="4">
    <source>
        <dbReference type="ARBA" id="ARBA00035202"/>
    </source>
</evidence>
<gene>
    <name evidence="5" type="primary">rplJ</name>
    <name evidence="6" type="ORF">KC614_03430</name>
</gene>
<dbReference type="AlphaFoldDB" id="A0A955LL08"/>
<keyword evidence="5" id="KW-0699">rRNA-binding</keyword>
<dbReference type="SUPFAM" id="SSF160369">
    <property type="entry name" value="Ribosomal protein L10-like"/>
    <property type="match status" value="1"/>
</dbReference>
<comment type="subunit">
    <text evidence="5">Part of the ribosomal stalk of the 50S ribosomal subunit. The N-terminus interacts with L11 and the large rRNA to form the base of the stalk. The C-terminus forms an elongated spine to which L12 dimers bind in a sequential fashion forming a multimeric L10(L12)X complex.</text>
</comment>
<comment type="caution">
    <text evidence="6">The sequence shown here is derived from an EMBL/GenBank/DDBJ whole genome shotgun (WGS) entry which is preliminary data.</text>
</comment>
<evidence type="ECO:0000256" key="2">
    <source>
        <dbReference type="ARBA" id="ARBA00022980"/>
    </source>
</evidence>
<dbReference type="InterPro" id="IPR043141">
    <property type="entry name" value="Ribosomal_uL10-like_sf"/>
</dbReference>
<dbReference type="InterPro" id="IPR001790">
    <property type="entry name" value="Ribosomal_uL10"/>
</dbReference>
<evidence type="ECO:0000256" key="1">
    <source>
        <dbReference type="ARBA" id="ARBA00008889"/>
    </source>
</evidence>
<dbReference type="HAMAP" id="MF_00362">
    <property type="entry name" value="Ribosomal_uL10"/>
    <property type="match status" value="1"/>
</dbReference>
<sequence>MPSNKNIEQVNDLLARLEDAQGAVLLDYKGLEHKQLEELRNKLEESGSKLRVTKNTLLSIAISRKYKAIDNSLLADHYRNPTATVFLGDNYVTDLKTIMEFVKANELPTVKGGVINDVYYDEAQIVALSKLPTYDELISMLIGQIQAPLRGLITVLQGPSRQLVNVINQVSIKGGE</sequence>
<accession>A0A955LL08</accession>
<proteinExistence type="inferred from homology"/>
<dbReference type="Pfam" id="PF00466">
    <property type="entry name" value="Ribosomal_L10"/>
    <property type="match status" value="1"/>
</dbReference>
<reference evidence="6" key="1">
    <citation type="submission" date="2020-04" db="EMBL/GenBank/DDBJ databases">
        <authorList>
            <person name="Zhang T."/>
        </authorList>
    </citation>
    <scope>NUCLEOTIDE SEQUENCE</scope>
    <source>
        <strain evidence="6">HKST-UBA03</strain>
    </source>
</reference>
<evidence type="ECO:0000256" key="3">
    <source>
        <dbReference type="ARBA" id="ARBA00023274"/>
    </source>
</evidence>
<dbReference type="GO" id="GO:0070180">
    <property type="term" value="F:large ribosomal subunit rRNA binding"/>
    <property type="evidence" value="ECO:0007669"/>
    <property type="project" value="UniProtKB-UniRule"/>
</dbReference>
<evidence type="ECO:0000313" key="6">
    <source>
        <dbReference type="EMBL" id="MCA9392227.1"/>
    </source>
</evidence>
<dbReference type="InterPro" id="IPR022973">
    <property type="entry name" value="Ribosomal_uL10_bac"/>
</dbReference>
<evidence type="ECO:0000313" key="7">
    <source>
        <dbReference type="Proteomes" id="UP000751518"/>
    </source>
</evidence>
<name>A0A955LL08_UNCKA</name>
<organism evidence="6 7">
    <name type="scientific">candidate division WWE3 bacterium</name>
    <dbReference type="NCBI Taxonomy" id="2053526"/>
    <lineage>
        <taxon>Bacteria</taxon>
        <taxon>Katanobacteria</taxon>
    </lineage>
</organism>
<protein>
    <recommendedName>
        <fullName evidence="4 5">Large ribosomal subunit protein uL10</fullName>
    </recommendedName>
</protein>
<dbReference type="GO" id="GO:0006412">
    <property type="term" value="P:translation"/>
    <property type="evidence" value="ECO:0007669"/>
    <property type="project" value="UniProtKB-UniRule"/>
</dbReference>